<feature type="region of interest" description="Disordered" evidence="12">
    <location>
        <begin position="1686"/>
        <end position="1725"/>
    </location>
</feature>
<dbReference type="InterPro" id="IPR004166">
    <property type="entry name" value="a-kinase_dom"/>
</dbReference>
<dbReference type="InterPro" id="IPR000225">
    <property type="entry name" value="Armadillo"/>
</dbReference>
<dbReference type="PROSITE" id="PS50176">
    <property type="entry name" value="ARM_REPEAT"/>
    <property type="match status" value="1"/>
</dbReference>
<dbReference type="SUPFAM" id="SSF81901">
    <property type="entry name" value="HCP-like"/>
    <property type="match status" value="1"/>
</dbReference>
<keyword evidence="13" id="KW-1133">Transmembrane helix</keyword>
<protein>
    <recommendedName>
        <fullName evidence="5">Protein unc-45 homolog B</fullName>
    </recommendedName>
</protein>
<evidence type="ECO:0000313" key="16">
    <source>
        <dbReference type="EMBL" id="KAK5966443.1"/>
    </source>
</evidence>
<dbReference type="Gene3D" id="3.20.200.10">
    <property type="entry name" value="MHCK/EF2 kinase"/>
    <property type="match status" value="1"/>
</dbReference>
<evidence type="ECO:0000256" key="7">
    <source>
        <dbReference type="ARBA" id="ARBA00022679"/>
    </source>
</evidence>
<feature type="compositionally biased region" description="Acidic residues" evidence="12">
    <location>
        <begin position="1693"/>
        <end position="1707"/>
    </location>
</feature>
<dbReference type="GO" id="GO:0006886">
    <property type="term" value="P:intracellular protein transport"/>
    <property type="evidence" value="ECO:0007669"/>
    <property type="project" value="InterPro"/>
</dbReference>
<dbReference type="GO" id="GO:0031267">
    <property type="term" value="F:small GTPase binding"/>
    <property type="evidence" value="ECO:0007669"/>
    <property type="project" value="InterPro"/>
</dbReference>
<dbReference type="InterPro" id="IPR001494">
    <property type="entry name" value="Importin-beta_N"/>
</dbReference>
<evidence type="ECO:0000256" key="9">
    <source>
        <dbReference type="ARBA" id="ARBA00022777"/>
    </source>
</evidence>
<keyword evidence="13" id="KW-0812">Transmembrane</keyword>
<dbReference type="InterPro" id="IPR016024">
    <property type="entry name" value="ARM-type_fold"/>
</dbReference>
<dbReference type="GO" id="GO:0031037">
    <property type="term" value="P:myosin II filament disassembly"/>
    <property type="evidence" value="ECO:0007669"/>
    <property type="project" value="TreeGrafter"/>
</dbReference>
<dbReference type="GO" id="GO:1903013">
    <property type="term" value="P:response to differentiation-inducing factor 1"/>
    <property type="evidence" value="ECO:0007669"/>
    <property type="project" value="TreeGrafter"/>
</dbReference>
<dbReference type="Pfam" id="PF25758">
    <property type="entry name" value="TPR_IPO11"/>
    <property type="match status" value="1"/>
</dbReference>
<dbReference type="InterPro" id="IPR011009">
    <property type="entry name" value="Kinase-like_dom_sf"/>
</dbReference>
<evidence type="ECO:0000256" key="8">
    <source>
        <dbReference type="ARBA" id="ARBA00022741"/>
    </source>
</evidence>
<dbReference type="GO" id="GO:0005635">
    <property type="term" value="C:nuclear envelope"/>
    <property type="evidence" value="ECO:0007669"/>
    <property type="project" value="UniProtKB-SubCell"/>
</dbReference>
<name>A0AAN8FLM9_TRICO</name>
<dbReference type="SMART" id="SM00811">
    <property type="entry name" value="Alpha_kinase"/>
    <property type="match status" value="1"/>
</dbReference>
<comment type="caution">
    <text evidence="16">The sequence shown here is derived from an EMBL/GenBank/DDBJ whole genome shotgun (WGS) entry which is preliminary data.</text>
</comment>
<dbReference type="Proteomes" id="UP001331761">
    <property type="component" value="Unassembled WGS sequence"/>
</dbReference>
<dbReference type="CDD" id="cd16967">
    <property type="entry name" value="Alpha_kinase_eEF2K"/>
    <property type="match status" value="1"/>
</dbReference>
<keyword evidence="6" id="KW-0723">Serine/threonine-protein kinase</keyword>
<reference evidence="16 17" key="1">
    <citation type="submission" date="2019-10" db="EMBL/GenBank/DDBJ databases">
        <title>Assembly and Annotation for the nematode Trichostrongylus colubriformis.</title>
        <authorList>
            <person name="Martin J."/>
        </authorList>
    </citation>
    <scope>NUCLEOTIDE SEQUENCE [LARGE SCALE GENOMIC DNA]</scope>
    <source>
        <strain evidence="16">G859</strain>
        <tissue evidence="16">Whole worm</tissue>
    </source>
</reference>
<evidence type="ECO:0000256" key="2">
    <source>
        <dbReference type="ARBA" id="ARBA00004216"/>
    </source>
</evidence>
<comment type="similarity">
    <text evidence="4">Belongs to the importin beta family. Importin beta-1 subfamily.</text>
</comment>
<dbReference type="SUPFAM" id="SSF48371">
    <property type="entry name" value="ARM repeat"/>
    <property type="match status" value="1"/>
</dbReference>
<feature type="transmembrane region" description="Helical" evidence="13">
    <location>
        <begin position="20"/>
        <end position="38"/>
    </location>
</feature>
<dbReference type="FunFam" id="3.20.200.10:FF:000002">
    <property type="entry name" value="Eukaryotic elongation factor 2 kinase"/>
    <property type="match status" value="1"/>
</dbReference>
<dbReference type="SUPFAM" id="SSF56112">
    <property type="entry name" value="Protein kinase-like (PK-like)"/>
    <property type="match status" value="1"/>
</dbReference>
<dbReference type="GO" id="GO:0030018">
    <property type="term" value="C:Z disc"/>
    <property type="evidence" value="ECO:0007669"/>
    <property type="project" value="UniProtKB-SubCell"/>
</dbReference>
<dbReference type="SMART" id="SM00913">
    <property type="entry name" value="IBN_N"/>
    <property type="match status" value="1"/>
</dbReference>
<dbReference type="PANTHER" id="PTHR45992:SF2">
    <property type="entry name" value="EUKARYOTIC ELONGATION FACTOR 2 KINASE"/>
    <property type="match status" value="1"/>
</dbReference>
<evidence type="ECO:0000259" key="15">
    <source>
        <dbReference type="PROSITE" id="PS51158"/>
    </source>
</evidence>
<feature type="non-terminal residue" evidence="16">
    <location>
        <position position="1759"/>
    </location>
</feature>
<organism evidence="16 17">
    <name type="scientific">Trichostrongylus colubriformis</name>
    <name type="common">Black scour worm</name>
    <dbReference type="NCBI Taxonomy" id="6319"/>
    <lineage>
        <taxon>Eukaryota</taxon>
        <taxon>Metazoa</taxon>
        <taxon>Ecdysozoa</taxon>
        <taxon>Nematoda</taxon>
        <taxon>Chromadorea</taxon>
        <taxon>Rhabditida</taxon>
        <taxon>Rhabditina</taxon>
        <taxon>Rhabditomorpha</taxon>
        <taxon>Strongyloidea</taxon>
        <taxon>Trichostrongylidae</taxon>
        <taxon>Trichostrongylus</taxon>
    </lineage>
</organism>
<dbReference type="InterPro" id="IPR047588">
    <property type="entry name" value="eEF2K_a_kinase_dom"/>
</dbReference>
<feature type="repeat" description="ARM" evidence="11">
    <location>
        <begin position="1277"/>
        <end position="1321"/>
    </location>
</feature>
<evidence type="ECO:0000256" key="5">
    <source>
        <dbReference type="ARBA" id="ARBA00020768"/>
    </source>
</evidence>
<evidence type="ECO:0000313" key="17">
    <source>
        <dbReference type="Proteomes" id="UP001331761"/>
    </source>
</evidence>
<keyword evidence="8" id="KW-0547">Nucleotide-binding</keyword>
<dbReference type="Pfam" id="PF03810">
    <property type="entry name" value="IBN_N"/>
    <property type="match status" value="1"/>
</dbReference>
<dbReference type="GO" id="GO:0031672">
    <property type="term" value="C:A band"/>
    <property type="evidence" value="ECO:0007669"/>
    <property type="project" value="UniProtKB-SubCell"/>
</dbReference>
<dbReference type="GO" id="GO:0004686">
    <property type="term" value="F:elongation factor-2 kinase activity"/>
    <property type="evidence" value="ECO:0007669"/>
    <property type="project" value="InterPro"/>
</dbReference>
<dbReference type="PROSITE" id="PS50166">
    <property type="entry name" value="IMPORTIN_B_NT"/>
    <property type="match status" value="1"/>
</dbReference>
<dbReference type="Gene3D" id="3.30.200.20">
    <property type="entry name" value="Phosphorylase Kinase, domain 1"/>
    <property type="match status" value="2"/>
</dbReference>
<gene>
    <name evidence="16" type="ORF">GCK32_005360</name>
</gene>
<keyword evidence="10" id="KW-0067">ATP-binding</keyword>
<feature type="non-terminal residue" evidence="16">
    <location>
        <position position="1"/>
    </location>
</feature>
<evidence type="ECO:0000256" key="10">
    <source>
        <dbReference type="ARBA" id="ARBA00022840"/>
    </source>
</evidence>
<dbReference type="Gene3D" id="1.25.10.10">
    <property type="entry name" value="Leucine-rich Repeat Variant"/>
    <property type="match status" value="1"/>
</dbReference>
<evidence type="ECO:0000256" key="11">
    <source>
        <dbReference type="PROSITE-ProRule" id="PRU00259"/>
    </source>
</evidence>
<evidence type="ECO:0000256" key="1">
    <source>
        <dbReference type="ARBA" id="ARBA00004161"/>
    </source>
</evidence>
<sequence>VPTVSHLPIRCHHKIGKGNVASYFYLAILFFISCYSSQSSSGKTRDIAMNRESVIKALHATTAPEEEKKAESFLNERTGPQDVGIEIPRRRTTTSSSDGADWRNLCVLTNDGGDSENELNKMEMASKRDRVSSLMERWRKAARKARKITQDPWSHFFIGDVPIMRAKRYRYSSVRKSWTEDIVEVRLNPEPFARGAMRECYRLKKLPTNSNYKDWKYAHNYVAKRYIQEVDRSVLFEDVKLQMDAKLWSEEYNRYNPPKKIDIVQMCVLEMIELPSEPLFHLEHFIEGDYIKYNSNSGFVSEVARKTPQTFSHFTFERSGHQMIVVDIQGVGDLYTDPQIHTVVGTDYGDGNLGTRGMALFFHSHLCNDICHSLCLTEFDLSDSERYALLSGSTTSSRNQSTVFNRQASACSAIVPELIQEDAMECLRQRTLSMRSHASSVCESRLESRSDDGKSHDDDCICEDCLHQATADVSCEALIDVVADDDDEAVKPCPVRKVGFATISVERSRSDSFGSSLGSSSIGSSSRVTRDTEKEEFWSMARKKSIPAGILSAMELQKLAAEATRLTQHASILGQIHLDLARYHELGRFLAEEDNDDKRIALGETDVERCSKQQTVKYDKESALFHLDIARRCGVLEAIITVAQMAFKLPHDLLKDVGDDELWAKDDDDDGDGLNDHEEFAFELMLTAAEMGDRGSMLFVAEAYETGRRMGANGQPSYPDAIKWYEKLVGFNDDDDSSGVVLPRYEVLAKIAQMYQEGGCGLAQDFERAYNLYTEAAEVAIEAMKGNQAVQYSGRMSWRAPYFSRLWEYDLLSSAYFELHCAKQPGFVPELLNIIADGSVPEPVRQSAAIFFKMSISRNWEISDDSDSDEDAGDVKCLSDDDKNAVKANIINAICEATEAARIQLATAVQNILRTDYPAKWPGFMDHLFTKISNPANASVLSASLTVLHALAKVYEFKRSKDKEAIAEPLTKIEPLVFYHCNQLLNNQSAEAVIIKKQGLKIIYVLTQFSINFAMLPTERLDDWIQFSISVLSQPCPTELDTIEDREERAQTVWWKCKKWAIILLDRIFDRYGSPNQVPVNYNDFAKHFLTKWSRPALEVIMMLLNAQRNNVYVSDRVLHHALSFTQTAVAHSYCWRIVKPHALVPSIYLILFYVFFSTMLRNDIFEDLHNPVYEAGALLRGLAKRKDIVQPVLAFAINVLTRSTNPREVEGALRMIGELETQLTKSKKYKGDVERMLDTLCTNRLTDPNKFVKARAAWCFKQYSDAQFRNTSILSKAIEALVRCLSDPNEELPVKVEAALAIQCILKDQEKAHAILEPSVKIIVVRVLELVAKTKVEDVVRVVDEIIEHYMDTVIPIAAEISESLANLFLEIITSPDACDQTHTLMSILPTLSNILDLVEDHREIMVQVEPSVLKIVKYIFTEEKLDFYCDIIVLMQSLLTSYVSEPMWAIFNDLYTMYKNTDHQTILPFAGGFHFTYFLHQVKTFLFSEINVFHVLHLYLVTDTESFLAFPERLQAFMDMCQISLQDEDDGDENHLFAAKLMECILLQCGGPAAHMISQAIPTMLMLVLQRLTKPIEEGLSELKPLLLLVVVAALYTSHEIALRALAEIAPNHPNPLDYVCDELLACSKDIKGVHNRKMALFGICAFFNLPREARPNTVNTNPQKVIDVAISIFDNLQRTLKAQAENRNEDDSDSDSDVESDDETDTTKKKKNLNRRKLPEHLSDDDDEIDEVFKYAALQGTLDFPCLFIYEGSLIK</sequence>
<keyword evidence="7" id="KW-0808">Transferase</keyword>
<feature type="domain" description="Alpha-type protein kinase" evidence="15">
    <location>
        <begin position="170"/>
        <end position="379"/>
    </location>
</feature>
<evidence type="ECO:0000256" key="4">
    <source>
        <dbReference type="ARBA" id="ARBA00010907"/>
    </source>
</evidence>
<accession>A0AAN8FLM9</accession>
<evidence type="ECO:0000256" key="6">
    <source>
        <dbReference type="ARBA" id="ARBA00022527"/>
    </source>
</evidence>
<dbReference type="InterPro" id="IPR011989">
    <property type="entry name" value="ARM-like"/>
</dbReference>
<dbReference type="GO" id="GO:0005524">
    <property type="term" value="F:ATP binding"/>
    <property type="evidence" value="ECO:0007669"/>
    <property type="project" value="UniProtKB-KW"/>
</dbReference>
<feature type="domain" description="Importin N-terminal" evidence="14">
    <location>
        <begin position="813"/>
        <end position="896"/>
    </location>
</feature>
<keyword evidence="17" id="KW-1185">Reference proteome</keyword>
<proteinExistence type="inferred from homology"/>
<keyword evidence="9" id="KW-0418">Kinase</keyword>
<evidence type="ECO:0000256" key="3">
    <source>
        <dbReference type="ARBA" id="ARBA00004259"/>
    </source>
</evidence>
<comment type="subcellular location">
    <subcellularLocation>
        <location evidence="1">Cytoplasm</location>
        <location evidence="1">Myofibril</location>
        <location evidence="1">Sarcomere</location>
        <location evidence="1">A band</location>
    </subcellularLocation>
    <subcellularLocation>
        <location evidence="2">Cytoplasm</location>
        <location evidence="2">Myofibril</location>
        <location evidence="2">Sarcomere</location>
        <location evidence="2">Z line</location>
    </subcellularLocation>
    <subcellularLocation>
        <location evidence="3">Nucleus envelope</location>
    </subcellularLocation>
</comment>
<dbReference type="Pfam" id="PF02816">
    <property type="entry name" value="Alpha_kinase"/>
    <property type="match status" value="1"/>
</dbReference>
<evidence type="ECO:0000256" key="12">
    <source>
        <dbReference type="SAM" id="MobiDB-lite"/>
    </source>
</evidence>
<dbReference type="EMBL" id="WIXE01023476">
    <property type="protein sequence ID" value="KAK5966443.1"/>
    <property type="molecule type" value="Genomic_DNA"/>
</dbReference>
<dbReference type="InterPro" id="IPR011990">
    <property type="entry name" value="TPR-like_helical_dom_sf"/>
</dbReference>
<dbReference type="InterPro" id="IPR051852">
    <property type="entry name" value="Alpha-type_PK"/>
</dbReference>
<dbReference type="InterPro" id="IPR058669">
    <property type="entry name" value="TPR_IPO7/11-like"/>
</dbReference>
<dbReference type="PROSITE" id="PS51158">
    <property type="entry name" value="ALPHA_KINASE"/>
    <property type="match status" value="1"/>
</dbReference>
<keyword evidence="13" id="KW-0472">Membrane</keyword>
<dbReference type="PANTHER" id="PTHR45992">
    <property type="entry name" value="EUKARYOTIC ELONGATION FACTOR 2 KINASE-RELATED"/>
    <property type="match status" value="1"/>
</dbReference>
<dbReference type="Gene3D" id="1.25.40.10">
    <property type="entry name" value="Tetratricopeptide repeat domain"/>
    <property type="match status" value="1"/>
</dbReference>
<evidence type="ECO:0000256" key="13">
    <source>
        <dbReference type="SAM" id="Phobius"/>
    </source>
</evidence>
<evidence type="ECO:0000259" key="14">
    <source>
        <dbReference type="PROSITE" id="PS50166"/>
    </source>
</evidence>